<dbReference type="PANTHER" id="PTHR37038">
    <property type="entry name" value="TRANSCRIPTIONAL REGULATOR-RELATED"/>
    <property type="match status" value="1"/>
</dbReference>
<dbReference type="InterPro" id="IPR010057">
    <property type="entry name" value="Transcription_activator_Rgg_C"/>
</dbReference>
<comment type="caution">
    <text evidence="2">The sequence shown here is derived from an EMBL/GenBank/DDBJ whole genome shotgun (WGS) entry which is preliminary data.</text>
</comment>
<dbReference type="InterPro" id="IPR010982">
    <property type="entry name" value="Lambda_DNA-bd_dom_sf"/>
</dbReference>
<dbReference type="EMBL" id="JBHSRI010000005">
    <property type="protein sequence ID" value="MFC6038904.1"/>
    <property type="molecule type" value="Genomic_DNA"/>
</dbReference>
<gene>
    <name evidence="2" type="ORF">ACFPYN_05475</name>
</gene>
<dbReference type="Pfam" id="PF21259">
    <property type="entry name" value="Rgg_C"/>
    <property type="match status" value="1"/>
</dbReference>
<dbReference type="Pfam" id="PF01381">
    <property type="entry name" value="HTH_3"/>
    <property type="match status" value="1"/>
</dbReference>
<evidence type="ECO:0000313" key="3">
    <source>
        <dbReference type="Proteomes" id="UP001596170"/>
    </source>
</evidence>
<evidence type="ECO:0000259" key="1">
    <source>
        <dbReference type="PROSITE" id="PS50943"/>
    </source>
</evidence>
<keyword evidence="3" id="KW-1185">Reference proteome</keyword>
<sequence length="285" mass="33291">MHKGIYIKRLRKNKGYTQKYVGEGVLSQSAYSKFEAGISDIHSEAFIQILDRLDMSLEEVLYISNGYCLKEVKDLVHSFFSLPYNNLDSLHQLVVEIEQYPEYEKNILLNDIRTVCFALIELYATHDILAARTIVEPVWKRLSLLNNWYLTDIRLINSILYLFPNDTAIELTRNVLKQLDRYKGFQDSGRLMITFKINLSLLLIKEKNFEVASDILTDALIKHKKEMLFSSLAICLGRLSICNHALGKSISDDYLIQAEQLLKIYDHEDLWRKIKEEYTYYCNLP</sequence>
<proteinExistence type="predicted"/>
<dbReference type="CDD" id="cd00093">
    <property type="entry name" value="HTH_XRE"/>
    <property type="match status" value="1"/>
</dbReference>
<dbReference type="InterPro" id="IPR011990">
    <property type="entry name" value="TPR-like_helical_dom_sf"/>
</dbReference>
<dbReference type="Proteomes" id="UP001596170">
    <property type="component" value="Unassembled WGS sequence"/>
</dbReference>
<accession>A0ABW1L5A6</accession>
<dbReference type="PANTHER" id="PTHR37038:SF13">
    <property type="entry name" value="HTH CRO_C1-TYPE DOMAIN-CONTAINING PROTEIN"/>
    <property type="match status" value="1"/>
</dbReference>
<name>A0ABW1L5A6_9BACL</name>
<dbReference type="PROSITE" id="PS50943">
    <property type="entry name" value="HTH_CROC1"/>
    <property type="match status" value="1"/>
</dbReference>
<protein>
    <submittedName>
        <fullName evidence="2">Helix-turn-helix domain-containing protein</fullName>
    </submittedName>
</protein>
<dbReference type="Gene3D" id="1.25.40.10">
    <property type="entry name" value="Tetratricopeptide repeat domain"/>
    <property type="match status" value="1"/>
</dbReference>
<dbReference type="RefSeq" id="WP_377733006.1">
    <property type="nucleotide sequence ID" value="NZ_JBHSRI010000005.1"/>
</dbReference>
<dbReference type="SMART" id="SM00530">
    <property type="entry name" value="HTH_XRE"/>
    <property type="match status" value="1"/>
</dbReference>
<reference evidence="3" key="1">
    <citation type="journal article" date="2019" name="Int. J. Syst. Evol. Microbiol.">
        <title>The Global Catalogue of Microorganisms (GCM) 10K type strain sequencing project: providing services to taxonomists for standard genome sequencing and annotation.</title>
        <authorList>
            <consortium name="The Broad Institute Genomics Platform"/>
            <consortium name="The Broad Institute Genome Sequencing Center for Infectious Disease"/>
            <person name="Wu L."/>
            <person name="Ma J."/>
        </authorList>
    </citation>
    <scope>NUCLEOTIDE SEQUENCE [LARGE SCALE GENOMIC DNA]</scope>
    <source>
        <strain evidence="3">CCUG 54527</strain>
    </source>
</reference>
<dbReference type="SUPFAM" id="SSF47413">
    <property type="entry name" value="lambda repressor-like DNA-binding domains"/>
    <property type="match status" value="1"/>
</dbReference>
<evidence type="ECO:0000313" key="2">
    <source>
        <dbReference type="EMBL" id="MFC6038904.1"/>
    </source>
</evidence>
<feature type="domain" description="HTH cro/C1-type" evidence="1">
    <location>
        <begin position="7"/>
        <end position="60"/>
    </location>
</feature>
<dbReference type="InterPro" id="IPR053163">
    <property type="entry name" value="HTH-type_regulator_Rgg"/>
</dbReference>
<dbReference type="InterPro" id="IPR001387">
    <property type="entry name" value="Cro/C1-type_HTH"/>
</dbReference>
<organism evidence="2 3">
    <name type="scientific">Paenisporosarcina macmurdoensis</name>
    <dbReference type="NCBI Taxonomy" id="212659"/>
    <lineage>
        <taxon>Bacteria</taxon>
        <taxon>Bacillati</taxon>
        <taxon>Bacillota</taxon>
        <taxon>Bacilli</taxon>
        <taxon>Bacillales</taxon>
        <taxon>Caryophanaceae</taxon>
        <taxon>Paenisporosarcina</taxon>
    </lineage>
</organism>